<dbReference type="PANTHER" id="PTHR34297">
    <property type="entry name" value="HYPOTHETICAL CYTOSOLIC PROTEIN-RELATED"/>
    <property type="match status" value="1"/>
</dbReference>
<name>A0A7W7GBB3_9ACTN</name>
<comment type="caution">
    <text evidence="2">The sequence shown here is derived from an EMBL/GenBank/DDBJ whole genome shotgun (WGS) entry which is preliminary data.</text>
</comment>
<dbReference type="RefSeq" id="WP_184882505.1">
    <property type="nucleotide sequence ID" value="NZ_BOOV01000005.1"/>
</dbReference>
<evidence type="ECO:0000313" key="3">
    <source>
        <dbReference type="Proteomes" id="UP000542210"/>
    </source>
</evidence>
<sequence>MSTTAPYGGLATPETRGRTDIADRVLEQVAAHAVAEVEDVGGVAPRVLGVPLGRDSHDVAPRVTAHAEGQVAIVKVAMSATYPTPVRDLARRVRDNVMARVRELTGLEARQVDIEVTRLIGPPPRERRLR</sequence>
<keyword evidence="3" id="KW-1185">Reference proteome</keyword>
<dbReference type="InterPro" id="IPR005531">
    <property type="entry name" value="Asp23"/>
</dbReference>
<protein>
    <submittedName>
        <fullName evidence="2">Putative alkaline shock family protein YloU</fullName>
    </submittedName>
</protein>
<reference evidence="2 3" key="1">
    <citation type="submission" date="2020-08" db="EMBL/GenBank/DDBJ databases">
        <title>Sequencing the genomes of 1000 actinobacteria strains.</title>
        <authorList>
            <person name="Klenk H.-P."/>
        </authorList>
    </citation>
    <scope>NUCLEOTIDE SEQUENCE [LARGE SCALE GENOMIC DNA]</scope>
    <source>
        <strain evidence="2 3">DSM 45784</strain>
    </source>
</reference>
<comment type="similarity">
    <text evidence="1">Belongs to the asp23 family.</text>
</comment>
<dbReference type="AlphaFoldDB" id="A0A7W7GBB3"/>
<proteinExistence type="inferred from homology"/>
<gene>
    <name evidence="2" type="ORF">BJ982_004154</name>
</gene>
<evidence type="ECO:0000256" key="1">
    <source>
        <dbReference type="ARBA" id="ARBA00005721"/>
    </source>
</evidence>
<organism evidence="2 3">
    <name type="scientific">Sphaerisporangium siamense</name>
    <dbReference type="NCBI Taxonomy" id="795645"/>
    <lineage>
        <taxon>Bacteria</taxon>
        <taxon>Bacillati</taxon>
        <taxon>Actinomycetota</taxon>
        <taxon>Actinomycetes</taxon>
        <taxon>Streptosporangiales</taxon>
        <taxon>Streptosporangiaceae</taxon>
        <taxon>Sphaerisporangium</taxon>
    </lineage>
</organism>
<dbReference type="Proteomes" id="UP000542210">
    <property type="component" value="Unassembled WGS sequence"/>
</dbReference>
<dbReference type="PANTHER" id="PTHR34297:SF3">
    <property type="entry name" value="ALKALINE SHOCK PROTEIN 23"/>
    <property type="match status" value="1"/>
</dbReference>
<dbReference type="Pfam" id="PF03780">
    <property type="entry name" value="Asp23"/>
    <property type="match status" value="1"/>
</dbReference>
<evidence type="ECO:0000313" key="2">
    <source>
        <dbReference type="EMBL" id="MBB4702610.1"/>
    </source>
</evidence>
<dbReference type="EMBL" id="JACHND010000001">
    <property type="protein sequence ID" value="MBB4702610.1"/>
    <property type="molecule type" value="Genomic_DNA"/>
</dbReference>
<accession>A0A7W7GBB3</accession>